<dbReference type="eggNOG" id="ENOG502T6AH">
    <property type="taxonomic scope" value="Eukaryota"/>
</dbReference>
<keyword evidence="2" id="KW-0472">Membrane</keyword>
<dbReference type="RefSeq" id="XP_007880972.1">
    <property type="nucleotide sequence ID" value="XM_007882781.1"/>
</dbReference>
<protein>
    <submittedName>
        <fullName evidence="3">Uncharacterized protein</fullName>
    </submittedName>
</protein>
<dbReference type="Proteomes" id="UP000053664">
    <property type="component" value="Unassembled WGS sequence"/>
</dbReference>
<name>A0A061H9Q7_9BASI</name>
<accession>A0A061H9Q7</accession>
<dbReference type="EMBL" id="KE361640">
    <property type="protein sequence ID" value="EPQ27331.1"/>
    <property type="molecule type" value="Genomic_DNA"/>
</dbReference>
<feature type="region of interest" description="Disordered" evidence="1">
    <location>
        <begin position="45"/>
        <end position="69"/>
    </location>
</feature>
<reference evidence="3 4" key="1">
    <citation type="journal article" date="2013" name="Plant Cell">
        <title>The transition from a phytopathogenic smut ancestor to an anamorphic biocontrol agent deciphered by comparative whole-genome analysis.</title>
        <authorList>
            <person name="Lefebvre F."/>
            <person name="Joly D.L."/>
            <person name="Labbe C."/>
            <person name="Teichmann B."/>
            <person name="Linning R."/>
            <person name="Belzile F."/>
            <person name="Bakkeren G."/>
            <person name="Belanger R.R."/>
        </authorList>
    </citation>
    <scope>NUCLEOTIDE SEQUENCE [LARGE SCALE GENOMIC DNA]</scope>
    <source>
        <strain evidence="3 4">PF-1</strain>
    </source>
</reference>
<dbReference type="OrthoDB" id="2552299at2759"/>
<feature type="compositionally biased region" description="Basic and acidic residues" evidence="1">
    <location>
        <begin position="60"/>
        <end position="69"/>
    </location>
</feature>
<organism evidence="3 4">
    <name type="scientific">Pseudozyma flocculosa PF-1</name>
    <dbReference type="NCBI Taxonomy" id="1277687"/>
    <lineage>
        <taxon>Eukaryota</taxon>
        <taxon>Fungi</taxon>
        <taxon>Dikarya</taxon>
        <taxon>Basidiomycota</taxon>
        <taxon>Ustilaginomycotina</taxon>
        <taxon>Ustilaginomycetes</taxon>
        <taxon>Ustilaginales</taxon>
        <taxon>Ustilaginaceae</taxon>
        <taxon>Pseudozyma</taxon>
    </lineage>
</organism>
<dbReference type="AlphaFoldDB" id="A0A061H9Q7"/>
<evidence type="ECO:0000313" key="4">
    <source>
        <dbReference type="Proteomes" id="UP000053664"/>
    </source>
</evidence>
<keyword evidence="2" id="KW-0812">Transmembrane</keyword>
<evidence type="ECO:0000313" key="3">
    <source>
        <dbReference type="EMBL" id="EPQ27331.1"/>
    </source>
</evidence>
<proteinExistence type="predicted"/>
<feature type="transmembrane region" description="Helical" evidence="2">
    <location>
        <begin position="12"/>
        <end position="31"/>
    </location>
</feature>
<dbReference type="HOGENOM" id="CLU_2777027_0_0_1"/>
<sequence>MQKFVDLAHRATVTGLAGLGIWGLWLTAAVWKSRRDDRAIHAAVGPPAIGYQDPNPVTNDPKHEPARRV</sequence>
<evidence type="ECO:0000256" key="2">
    <source>
        <dbReference type="SAM" id="Phobius"/>
    </source>
</evidence>
<evidence type="ECO:0000256" key="1">
    <source>
        <dbReference type="SAM" id="MobiDB-lite"/>
    </source>
</evidence>
<dbReference type="KEGG" id="pfp:PFL1_05253"/>
<gene>
    <name evidence="3" type="ORF">PFL1_05253</name>
</gene>
<keyword evidence="2" id="KW-1133">Transmembrane helix</keyword>
<dbReference type="GeneID" id="19319349"/>